<dbReference type="CDD" id="cd02194">
    <property type="entry name" value="ThiL"/>
    <property type="match status" value="1"/>
</dbReference>
<feature type="binding site" evidence="2">
    <location>
        <position position="209"/>
    </location>
    <ligand>
        <name>Mg(2+)</name>
        <dbReference type="ChEBI" id="CHEBI:18420"/>
        <label>3</label>
    </ligand>
</feature>
<keyword evidence="1 2" id="KW-0784">Thiamine biosynthesis</keyword>
<keyword evidence="2 5" id="KW-0418">Kinase</keyword>
<accession>A0A2W5NMV6</accession>
<dbReference type="HAMAP" id="MF_02128">
    <property type="entry name" value="TMP_kinase"/>
    <property type="match status" value="1"/>
</dbReference>
<evidence type="ECO:0000259" key="4">
    <source>
        <dbReference type="Pfam" id="PF02769"/>
    </source>
</evidence>
<comment type="caution">
    <text evidence="5">The sequence shown here is derived from an EMBL/GenBank/DDBJ whole genome shotgun (WGS) entry which is preliminary data.</text>
</comment>
<comment type="catalytic activity">
    <reaction evidence="2">
        <text>thiamine phosphate + ATP = thiamine diphosphate + ADP</text>
        <dbReference type="Rhea" id="RHEA:15913"/>
        <dbReference type="ChEBI" id="CHEBI:30616"/>
        <dbReference type="ChEBI" id="CHEBI:37575"/>
        <dbReference type="ChEBI" id="CHEBI:58937"/>
        <dbReference type="ChEBI" id="CHEBI:456216"/>
        <dbReference type="EC" id="2.7.4.16"/>
    </reaction>
</comment>
<feature type="binding site" evidence="2">
    <location>
        <position position="40"/>
    </location>
    <ligand>
        <name>Mg(2+)</name>
        <dbReference type="ChEBI" id="CHEBI:18420"/>
        <label>4</label>
    </ligand>
</feature>
<dbReference type="Pfam" id="PF00586">
    <property type="entry name" value="AIRS"/>
    <property type="match status" value="1"/>
</dbReference>
<evidence type="ECO:0000256" key="2">
    <source>
        <dbReference type="HAMAP-Rule" id="MF_02128"/>
    </source>
</evidence>
<evidence type="ECO:0000313" key="6">
    <source>
        <dbReference type="Proteomes" id="UP000249082"/>
    </source>
</evidence>
<feature type="binding site" evidence="2">
    <location>
        <position position="144"/>
    </location>
    <ligand>
        <name>ATP</name>
        <dbReference type="ChEBI" id="CHEBI:30616"/>
    </ligand>
</feature>
<feature type="binding site" evidence="2">
    <location>
        <begin position="114"/>
        <end position="115"/>
    </location>
    <ligand>
        <name>ATP</name>
        <dbReference type="ChEBI" id="CHEBI:30616"/>
    </ligand>
</feature>
<feature type="binding site" evidence="2">
    <location>
        <position position="70"/>
    </location>
    <ligand>
        <name>Mg(2+)</name>
        <dbReference type="ChEBI" id="CHEBI:18420"/>
        <label>3</label>
    </ligand>
</feature>
<dbReference type="InterPro" id="IPR010918">
    <property type="entry name" value="PurM-like_C_dom"/>
</dbReference>
<dbReference type="Pfam" id="PF02769">
    <property type="entry name" value="AIRS_C"/>
    <property type="match status" value="1"/>
</dbReference>
<dbReference type="SUPFAM" id="SSF55326">
    <property type="entry name" value="PurM N-terminal domain-like"/>
    <property type="match status" value="1"/>
</dbReference>
<feature type="binding site" evidence="2">
    <location>
        <position position="212"/>
    </location>
    <ligand>
        <name>Mg(2+)</name>
        <dbReference type="ChEBI" id="CHEBI:18420"/>
        <label>5</label>
    </ligand>
</feature>
<dbReference type="SUPFAM" id="SSF56042">
    <property type="entry name" value="PurM C-terminal domain-like"/>
    <property type="match status" value="1"/>
</dbReference>
<dbReference type="PANTHER" id="PTHR30270">
    <property type="entry name" value="THIAMINE-MONOPHOSPHATE KINASE"/>
    <property type="match status" value="1"/>
</dbReference>
<dbReference type="GO" id="GO:0005524">
    <property type="term" value="F:ATP binding"/>
    <property type="evidence" value="ECO:0007669"/>
    <property type="project" value="UniProtKB-UniRule"/>
</dbReference>
<feature type="domain" description="PurM-like N-terminal" evidence="3">
    <location>
        <begin position="25"/>
        <end position="134"/>
    </location>
</feature>
<keyword evidence="2" id="KW-0547">Nucleotide-binding</keyword>
<gene>
    <name evidence="2 5" type="primary">thiL</name>
    <name evidence="5" type="ORF">DI555_15200</name>
</gene>
<dbReference type="Gene3D" id="3.30.1330.10">
    <property type="entry name" value="PurM-like, N-terminal domain"/>
    <property type="match status" value="1"/>
</dbReference>
<dbReference type="InterPro" id="IPR036676">
    <property type="entry name" value="PurM-like_C_sf"/>
</dbReference>
<protein>
    <recommendedName>
        <fullName evidence="2">Thiamine-monophosphate kinase</fullName>
        <shortName evidence="2">TMP kinase</shortName>
        <shortName evidence="2">Thiamine-phosphate kinase</shortName>
        <ecNumber evidence="2">2.7.4.16</ecNumber>
    </recommendedName>
</protein>
<dbReference type="EC" id="2.7.4.16" evidence="2"/>
<dbReference type="Gene3D" id="3.90.650.10">
    <property type="entry name" value="PurM-like C-terminal domain"/>
    <property type="match status" value="1"/>
</dbReference>
<dbReference type="AlphaFoldDB" id="A0A2W5NMV6"/>
<comment type="miscellaneous">
    <text evidence="2">Reaction mechanism of ThiL seems to utilize a direct, inline transfer of the gamma-phosphate of ATP to TMP rather than a phosphorylated enzyme intermediate.</text>
</comment>
<feature type="binding site" evidence="2">
    <location>
        <position position="211"/>
    </location>
    <ligand>
        <name>ATP</name>
        <dbReference type="ChEBI" id="CHEBI:30616"/>
    </ligand>
</feature>
<feature type="binding site" evidence="2">
    <location>
        <position position="26"/>
    </location>
    <ligand>
        <name>Mg(2+)</name>
        <dbReference type="ChEBI" id="CHEBI:18420"/>
        <label>4</label>
    </ligand>
</feature>
<sequence length="319" mass="33455">MSREFAFIDALRAIAVSPAARGLADDAAVLEFGGEKLVLTMDTLVEGVHFLPDDPPEDVAWKLVAVNASDLAAKGAEPLGCLKSHALGEEEWDRAFLAGLELACRHFHLPLLGGDTVRMPQGSARSFSLTALGRGPEDCPVPSRSGAQSGDLVWVSGTLGDSGLGLELLTSGRKVQTPEAAWLSDRYRRPMPEPALGVALAPLATAMMDVSDGLLVDARRMAEASGVSIAITAEHVPLSRAFVATLGDDLDKRISAMTAGDDYVLLFTAPPVNSAYVRAAAKTLGTGVHAVGTVTDGSGIVLEWKGAPIPLPDRLGYQH</sequence>
<dbReference type="PANTHER" id="PTHR30270:SF0">
    <property type="entry name" value="THIAMINE-MONOPHOSPHATE KINASE"/>
    <property type="match status" value="1"/>
</dbReference>
<evidence type="ECO:0000259" key="3">
    <source>
        <dbReference type="Pfam" id="PF00586"/>
    </source>
</evidence>
<feature type="binding site" evidence="2">
    <location>
        <position position="42"/>
    </location>
    <ligand>
        <name>Mg(2+)</name>
        <dbReference type="ChEBI" id="CHEBI:18420"/>
        <label>2</label>
    </ligand>
</feature>
<name>A0A2W5NMV6_9SPHN</name>
<feature type="binding site" evidence="2">
    <location>
        <position position="70"/>
    </location>
    <ligand>
        <name>Mg(2+)</name>
        <dbReference type="ChEBI" id="CHEBI:18420"/>
        <label>2</label>
    </ligand>
</feature>
<feature type="domain" description="PurM-like C-terminal" evidence="4">
    <location>
        <begin position="148"/>
        <end position="305"/>
    </location>
</feature>
<feature type="binding site" evidence="2">
    <location>
        <position position="70"/>
    </location>
    <ligand>
        <name>Mg(2+)</name>
        <dbReference type="ChEBI" id="CHEBI:18420"/>
        <label>4</label>
    </ligand>
</feature>
<keyword evidence="2" id="KW-0479">Metal-binding</keyword>
<dbReference type="GO" id="GO:0009229">
    <property type="term" value="P:thiamine diphosphate biosynthetic process"/>
    <property type="evidence" value="ECO:0007669"/>
    <property type="project" value="UniProtKB-UniRule"/>
</dbReference>
<dbReference type="PIRSF" id="PIRSF005303">
    <property type="entry name" value="Thiam_monoph_kin"/>
    <property type="match status" value="1"/>
</dbReference>
<comment type="function">
    <text evidence="2">Catalyzes the ATP-dependent phosphorylation of thiamine-monophosphate (TMP) to form thiamine-pyrophosphate (TPP), the active form of vitamin B1.</text>
</comment>
<dbReference type="GO" id="GO:0009228">
    <property type="term" value="P:thiamine biosynthetic process"/>
    <property type="evidence" value="ECO:0007669"/>
    <property type="project" value="UniProtKB-KW"/>
</dbReference>
<comment type="similarity">
    <text evidence="2">Belongs to the thiamine-monophosphate kinase family.</text>
</comment>
<evidence type="ECO:0000313" key="5">
    <source>
        <dbReference type="EMBL" id="PZQ53818.1"/>
    </source>
</evidence>
<comment type="pathway">
    <text evidence="2">Cofactor biosynthesis; thiamine diphosphate biosynthesis; thiamine diphosphate from thiamine phosphate: step 1/1.</text>
</comment>
<reference evidence="5 6" key="1">
    <citation type="submission" date="2017-08" db="EMBL/GenBank/DDBJ databases">
        <title>Infants hospitalized years apart are colonized by the same room-sourced microbial strains.</title>
        <authorList>
            <person name="Brooks B."/>
            <person name="Olm M.R."/>
            <person name="Firek B.A."/>
            <person name="Baker R."/>
            <person name="Thomas B.C."/>
            <person name="Morowitz M.J."/>
            <person name="Banfield J.F."/>
        </authorList>
    </citation>
    <scope>NUCLEOTIDE SEQUENCE [LARGE SCALE GENOMIC DNA]</scope>
    <source>
        <strain evidence="5">S2_005_002_R2_33</strain>
    </source>
</reference>
<feature type="binding site" evidence="2">
    <location>
        <position position="261"/>
    </location>
    <ligand>
        <name>substrate</name>
    </ligand>
</feature>
<comment type="caution">
    <text evidence="2">Lacks conserved residue(s) required for the propagation of feature annotation.</text>
</comment>
<proteinExistence type="inferred from homology"/>
<dbReference type="InterPro" id="IPR006283">
    <property type="entry name" value="ThiL-like"/>
</dbReference>
<feature type="binding site" evidence="2">
    <location>
        <position position="42"/>
    </location>
    <ligand>
        <name>Mg(2+)</name>
        <dbReference type="ChEBI" id="CHEBI:18420"/>
        <label>1</label>
    </ligand>
</feature>
<dbReference type="UniPathway" id="UPA00060">
    <property type="reaction ID" value="UER00142"/>
</dbReference>
<keyword evidence="2" id="KW-0460">Magnesium</keyword>
<dbReference type="NCBIfam" id="TIGR01379">
    <property type="entry name" value="thiL"/>
    <property type="match status" value="1"/>
</dbReference>
<dbReference type="Proteomes" id="UP000249082">
    <property type="component" value="Unassembled WGS sequence"/>
</dbReference>
<organism evidence="5 6">
    <name type="scientific">Novosphingobium pentaromativorans</name>
    <dbReference type="NCBI Taxonomy" id="205844"/>
    <lineage>
        <taxon>Bacteria</taxon>
        <taxon>Pseudomonadati</taxon>
        <taxon>Pseudomonadota</taxon>
        <taxon>Alphaproteobacteria</taxon>
        <taxon>Sphingomonadales</taxon>
        <taxon>Sphingomonadaceae</taxon>
        <taxon>Novosphingobium</taxon>
    </lineage>
</organism>
<keyword evidence="2" id="KW-0067">ATP-binding</keyword>
<dbReference type="EMBL" id="QFPX01000012">
    <property type="protein sequence ID" value="PZQ53818.1"/>
    <property type="molecule type" value="Genomic_DNA"/>
</dbReference>
<dbReference type="InterPro" id="IPR036921">
    <property type="entry name" value="PurM-like_N_sf"/>
</dbReference>
<feature type="binding site" evidence="2">
    <location>
        <position position="49"/>
    </location>
    <ligand>
        <name>substrate</name>
    </ligand>
</feature>
<dbReference type="GO" id="GO:0000287">
    <property type="term" value="F:magnesium ion binding"/>
    <property type="evidence" value="ECO:0007669"/>
    <property type="project" value="UniProtKB-UniRule"/>
</dbReference>
<dbReference type="GO" id="GO:0009030">
    <property type="term" value="F:thiamine-phosphate kinase activity"/>
    <property type="evidence" value="ECO:0007669"/>
    <property type="project" value="UniProtKB-UniRule"/>
</dbReference>
<dbReference type="InterPro" id="IPR016188">
    <property type="entry name" value="PurM-like_N"/>
</dbReference>
<feature type="binding site" evidence="2">
    <location>
        <position position="115"/>
    </location>
    <ligand>
        <name>Mg(2+)</name>
        <dbReference type="ChEBI" id="CHEBI:18420"/>
        <label>1</label>
    </ligand>
</feature>
<evidence type="ECO:0000256" key="1">
    <source>
        <dbReference type="ARBA" id="ARBA00022977"/>
    </source>
</evidence>
<feature type="binding site" evidence="2">
    <location>
        <position position="26"/>
    </location>
    <ligand>
        <name>Mg(2+)</name>
        <dbReference type="ChEBI" id="CHEBI:18420"/>
        <label>3</label>
    </ligand>
</feature>
<feature type="binding site" evidence="2">
    <location>
        <position position="304"/>
    </location>
    <ligand>
        <name>substrate</name>
    </ligand>
</feature>
<keyword evidence="2" id="KW-0808">Transferase</keyword>